<dbReference type="InParanoid" id="A0A0Q9WNS6"/>
<dbReference type="AlphaFoldDB" id="A0A0Q9WNS6"/>
<dbReference type="EMBL" id="CH933810">
    <property type="protein sequence ID" value="KRF94231.1"/>
    <property type="molecule type" value="Genomic_DNA"/>
</dbReference>
<protein>
    <submittedName>
        <fullName evidence="2">Uncharacterized protein, isoform A</fullName>
    </submittedName>
</protein>
<name>A0A0Q9WNS6_DROMO</name>
<organism evidence="2 3">
    <name type="scientific">Drosophila mojavensis</name>
    <name type="common">Fruit fly</name>
    <dbReference type="NCBI Taxonomy" id="7230"/>
    <lineage>
        <taxon>Eukaryota</taxon>
        <taxon>Metazoa</taxon>
        <taxon>Ecdysozoa</taxon>
        <taxon>Arthropoda</taxon>
        <taxon>Hexapoda</taxon>
        <taxon>Insecta</taxon>
        <taxon>Pterygota</taxon>
        <taxon>Neoptera</taxon>
        <taxon>Endopterygota</taxon>
        <taxon>Diptera</taxon>
        <taxon>Brachycera</taxon>
        <taxon>Muscomorpha</taxon>
        <taxon>Ephydroidea</taxon>
        <taxon>Drosophilidae</taxon>
        <taxon>Drosophila</taxon>
    </lineage>
</organism>
<proteinExistence type="predicted"/>
<dbReference type="Proteomes" id="UP000009192">
    <property type="component" value="Unassembled WGS sequence"/>
</dbReference>
<evidence type="ECO:0000313" key="2">
    <source>
        <dbReference type="EMBL" id="KRF94231.1"/>
    </source>
</evidence>
<evidence type="ECO:0000313" key="3">
    <source>
        <dbReference type="Proteomes" id="UP000009192"/>
    </source>
</evidence>
<accession>A0A0Q9WNS6</accession>
<evidence type="ECO:0000256" key="1">
    <source>
        <dbReference type="SAM" id="MobiDB-lite"/>
    </source>
</evidence>
<feature type="compositionally biased region" description="Polar residues" evidence="1">
    <location>
        <begin position="90"/>
        <end position="99"/>
    </location>
</feature>
<keyword evidence="3" id="KW-1185">Reference proteome</keyword>
<feature type="region of interest" description="Disordered" evidence="1">
    <location>
        <begin position="1"/>
        <end position="156"/>
    </location>
</feature>
<feature type="region of interest" description="Disordered" evidence="1">
    <location>
        <begin position="206"/>
        <end position="227"/>
    </location>
</feature>
<gene>
    <name evidence="2" type="primary">Dmoj\GI26072</name>
    <name evidence="2" type="ORF">Dmoj_GI26072</name>
</gene>
<sequence length="227" mass="24559">MTPPAANRRANQHPPRETPTPANVPEASPRKAPTPADIPEAPPRKIPSPADIPEAPPRETPSPAETAPIINDPEDNRSTSCTPPPFGGVTSAQTLSDDSGQGGGEEATPERNSPKFIPQTILTDSGSHQGEGHNVRRRRHERAEDPAPQVPGTPECWVATPEGWLTEETRLPRDLVAHVALEMQQPAPKRIHYACTFNHCRYRVGRSRTGPPAIRRLDGEPTAGTPQ</sequence>
<reference evidence="2 3" key="1">
    <citation type="journal article" date="2007" name="Nature">
        <title>Evolution of genes and genomes on the Drosophila phylogeny.</title>
        <authorList>
            <consortium name="Drosophila 12 Genomes Consortium"/>
            <person name="Clark A.G."/>
            <person name="Eisen M.B."/>
            <person name="Smith D.R."/>
            <person name="Bergman C.M."/>
            <person name="Oliver B."/>
            <person name="Markow T.A."/>
            <person name="Kaufman T.C."/>
            <person name="Kellis M."/>
            <person name="Gelbart W."/>
            <person name="Iyer V.N."/>
            <person name="Pollard D.A."/>
            <person name="Sackton T.B."/>
            <person name="Larracuente A.M."/>
            <person name="Singh N.D."/>
            <person name="Abad J.P."/>
            <person name="Abt D.N."/>
            <person name="Adryan B."/>
            <person name="Aguade M."/>
            <person name="Akashi H."/>
            <person name="Anderson W.W."/>
            <person name="Aquadro C.F."/>
            <person name="Ardell D.H."/>
            <person name="Arguello R."/>
            <person name="Artieri C.G."/>
            <person name="Barbash D.A."/>
            <person name="Barker D."/>
            <person name="Barsanti P."/>
            <person name="Batterham P."/>
            <person name="Batzoglou S."/>
            <person name="Begun D."/>
            <person name="Bhutkar A."/>
            <person name="Blanco E."/>
            <person name="Bosak S.A."/>
            <person name="Bradley R.K."/>
            <person name="Brand A.D."/>
            <person name="Brent M.R."/>
            <person name="Brooks A.N."/>
            <person name="Brown R.H."/>
            <person name="Butlin R.K."/>
            <person name="Caggese C."/>
            <person name="Calvi B.R."/>
            <person name="Bernardo de Carvalho A."/>
            <person name="Caspi A."/>
            <person name="Castrezana S."/>
            <person name="Celniker S.E."/>
            <person name="Chang J.L."/>
            <person name="Chapple C."/>
            <person name="Chatterji S."/>
            <person name="Chinwalla A."/>
            <person name="Civetta A."/>
            <person name="Clifton S.W."/>
            <person name="Comeron J.M."/>
            <person name="Costello J.C."/>
            <person name="Coyne J.A."/>
            <person name="Daub J."/>
            <person name="David R.G."/>
            <person name="Delcher A.L."/>
            <person name="Delehaunty K."/>
            <person name="Do C.B."/>
            <person name="Ebling H."/>
            <person name="Edwards K."/>
            <person name="Eickbush T."/>
            <person name="Evans J.D."/>
            <person name="Filipski A."/>
            <person name="Findeiss S."/>
            <person name="Freyhult E."/>
            <person name="Fulton L."/>
            <person name="Fulton R."/>
            <person name="Garcia A.C."/>
            <person name="Gardiner A."/>
            <person name="Garfield D.A."/>
            <person name="Garvin B.E."/>
            <person name="Gibson G."/>
            <person name="Gilbert D."/>
            <person name="Gnerre S."/>
            <person name="Godfrey J."/>
            <person name="Good R."/>
            <person name="Gotea V."/>
            <person name="Gravely B."/>
            <person name="Greenberg A.J."/>
            <person name="Griffiths-Jones S."/>
            <person name="Gross S."/>
            <person name="Guigo R."/>
            <person name="Gustafson E.A."/>
            <person name="Haerty W."/>
            <person name="Hahn M.W."/>
            <person name="Halligan D.L."/>
            <person name="Halpern A.L."/>
            <person name="Halter G.M."/>
            <person name="Han M.V."/>
            <person name="Heger A."/>
            <person name="Hillier L."/>
            <person name="Hinrichs A.S."/>
            <person name="Holmes I."/>
            <person name="Hoskins R.A."/>
            <person name="Hubisz M.J."/>
            <person name="Hultmark D."/>
            <person name="Huntley M.A."/>
            <person name="Jaffe D.B."/>
            <person name="Jagadeeshan S."/>
            <person name="Jeck W.R."/>
            <person name="Johnson J."/>
            <person name="Jones C.D."/>
            <person name="Jordan W.C."/>
            <person name="Karpen G.H."/>
            <person name="Kataoka E."/>
            <person name="Keightley P.D."/>
            <person name="Kheradpour P."/>
            <person name="Kirkness E.F."/>
            <person name="Koerich L.B."/>
            <person name="Kristiansen K."/>
            <person name="Kudrna D."/>
            <person name="Kulathinal R.J."/>
            <person name="Kumar S."/>
            <person name="Kwok R."/>
            <person name="Lander E."/>
            <person name="Langley C.H."/>
            <person name="Lapoint R."/>
            <person name="Lazzaro B.P."/>
            <person name="Lee S.J."/>
            <person name="Levesque L."/>
            <person name="Li R."/>
            <person name="Lin C.F."/>
            <person name="Lin M.F."/>
            <person name="Lindblad-Toh K."/>
            <person name="Llopart A."/>
            <person name="Long M."/>
            <person name="Low L."/>
            <person name="Lozovsky E."/>
            <person name="Lu J."/>
            <person name="Luo M."/>
            <person name="Machado C.A."/>
            <person name="Makalowski W."/>
            <person name="Marzo M."/>
            <person name="Matsuda M."/>
            <person name="Matzkin L."/>
            <person name="McAllister B."/>
            <person name="McBride C.S."/>
            <person name="McKernan B."/>
            <person name="McKernan K."/>
            <person name="Mendez-Lago M."/>
            <person name="Minx P."/>
            <person name="Mollenhauer M.U."/>
            <person name="Montooth K."/>
            <person name="Mount S.M."/>
            <person name="Mu X."/>
            <person name="Myers E."/>
            <person name="Negre B."/>
            <person name="Newfeld S."/>
            <person name="Nielsen R."/>
            <person name="Noor M.A."/>
            <person name="O'Grady P."/>
            <person name="Pachter L."/>
            <person name="Papaceit M."/>
            <person name="Parisi M.J."/>
            <person name="Parisi M."/>
            <person name="Parts L."/>
            <person name="Pedersen J.S."/>
            <person name="Pesole G."/>
            <person name="Phillippy A.M."/>
            <person name="Ponting C.P."/>
            <person name="Pop M."/>
            <person name="Porcelli D."/>
            <person name="Powell J.R."/>
            <person name="Prohaska S."/>
            <person name="Pruitt K."/>
            <person name="Puig M."/>
            <person name="Quesneville H."/>
            <person name="Ram K.R."/>
            <person name="Rand D."/>
            <person name="Rasmussen M.D."/>
            <person name="Reed L.K."/>
            <person name="Reenan R."/>
            <person name="Reily A."/>
            <person name="Remington K.A."/>
            <person name="Rieger T.T."/>
            <person name="Ritchie M.G."/>
            <person name="Robin C."/>
            <person name="Rogers Y.H."/>
            <person name="Rohde C."/>
            <person name="Rozas J."/>
            <person name="Rubenfield M.J."/>
            <person name="Ruiz A."/>
            <person name="Russo S."/>
            <person name="Salzberg S.L."/>
            <person name="Sanchez-Gracia A."/>
            <person name="Saranga D.J."/>
            <person name="Sato H."/>
            <person name="Schaeffer S.W."/>
            <person name="Schatz M.C."/>
            <person name="Schlenke T."/>
            <person name="Schwartz R."/>
            <person name="Segarra C."/>
            <person name="Singh R.S."/>
            <person name="Sirot L."/>
            <person name="Sirota M."/>
            <person name="Sisneros N.B."/>
            <person name="Smith C.D."/>
            <person name="Smith T.F."/>
            <person name="Spieth J."/>
            <person name="Stage D.E."/>
            <person name="Stark A."/>
            <person name="Stephan W."/>
            <person name="Strausberg R.L."/>
            <person name="Strempel S."/>
            <person name="Sturgill D."/>
            <person name="Sutton G."/>
            <person name="Sutton G.G."/>
            <person name="Tao W."/>
            <person name="Teichmann S."/>
            <person name="Tobari Y.N."/>
            <person name="Tomimura Y."/>
            <person name="Tsolas J.M."/>
            <person name="Valente V.L."/>
            <person name="Venter E."/>
            <person name="Venter J.C."/>
            <person name="Vicario S."/>
            <person name="Vieira F.G."/>
            <person name="Vilella A.J."/>
            <person name="Villasante A."/>
            <person name="Walenz B."/>
            <person name="Wang J."/>
            <person name="Wasserman M."/>
            <person name="Watts T."/>
            <person name="Wilson D."/>
            <person name="Wilson R.K."/>
            <person name="Wing R.A."/>
            <person name="Wolfner M.F."/>
            <person name="Wong A."/>
            <person name="Wong G.K."/>
            <person name="Wu C.I."/>
            <person name="Wu G."/>
            <person name="Yamamoto D."/>
            <person name="Yang H.P."/>
            <person name="Yang S.P."/>
            <person name="Yorke J.A."/>
            <person name="Yoshida K."/>
            <person name="Zdobnov E."/>
            <person name="Zhang P."/>
            <person name="Zhang Y."/>
            <person name="Zimin A.V."/>
            <person name="Baldwin J."/>
            <person name="Abdouelleil A."/>
            <person name="Abdulkadir J."/>
            <person name="Abebe A."/>
            <person name="Abera B."/>
            <person name="Abreu J."/>
            <person name="Acer S.C."/>
            <person name="Aftuck L."/>
            <person name="Alexander A."/>
            <person name="An P."/>
            <person name="Anderson E."/>
            <person name="Anderson S."/>
            <person name="Arachi H."/>
            <person name="Azer M."/>
            <person name="Bachantsang P."/>
            <person name="Barry A."/>
            <person name="Bayul T."/>
            <person name="Berlin A."/>
            <person name="Bessette D."/>
            <person name="Bloom T."/>
            <person name="Blye J."/>
            <person name="Boguslavskiy L."/>
            <person name="Bonnet C."/>
            <person name="Boukhgalter B."/>
            <person name="Bourzgui I."/>
            <person name="Brown A."/>
            <person name="Cahill P."/>
            <person name="Channer S."/>
            <person name="Cheshatsang Y."/>
            <person name="Chuda L."/>
            <person name="Citroen M."/>
            <person name="Collymore A."/>
            <person name="Cooke P."/>
            <person name="Costello M."/>
            <person name="D'Aco K."/>
            <person name="Daza R."/>
            <person name="De Haan G."/>
            <person name="DeGray S."/>
            <person name="DeMaso C."/>
            <person name="Dhargay N."/>
            <person name="Dooley K."/>
            <person name="Dooley E."/>
            <person name="Doricent M."/>
            <person name="Dorje P."/>
            <person name="Dorjee K."/>
            <person name="Dupes A."/>
            <person name="Elong R."/>
            <person name="Falk J."/>
            <person name="Farina A."/>
            <person name="Faro S."/>
            <person name="Ferguson D."/>
            <person name="Fisher S."/>
            <person name="Foley C.D."/>
            <person name="Franke A."/>
            <person name="Friedrich D."/>
            <person name="Gadbois L."/>
            <person name="Gearin G."/>
            <person name="Gearin C.R."/>
            <person name="Giannoukos G."/>
            <person name="Goode T."/>
            <person name="Graham J."/>
            <person name="Grandbois E."/>
            <person name="Grewal S."/>
            <person name="Gyaltsen K."/>
            <person name="Hafez N."/>
            <person name="Hagos B."/>
            <person name="Hall J."/>
            <person name="Henson C."/>
            <person name="Hollinger A."/>
            <person name="Honan T."/>
            <person name="Huard M.D."/>
            <person name="Hughes L."/>
            <person name="Hurhula B."/>
            <person name="Husby M.E."/>
            <person name="Kamat A."/>
            <person name="Kanga B."/>
            <person name="Kashin S."/>
            <person name="Khazanovich D."/>
            <person name="Kisner P."/>
            <person name="Lance K."/>
            <person name="Lara M."/>
            <person name="Lee W."/>
            <person name="Lennon N."/>
            <person name="Letendre F."/>
            <person name="LeVine R."/>
            <person name="Lipovsky A."/>
            <person name="Liu X."/>
            <person name="Liu J."/>
            <person name="Liu S."/>
            <person name="Lokyitsang T."/>
            <person name="Lokyitsang Y."/>
            <person name="Lubonja R."/>
            <person name="Lui A."/>
            <person name="MacDonald P."/>
            <person name="Magnisalis V."/>
            <person name="Maru K."/>
            <person name="Matthews C."/>
            <person name="McCusker W."/>
            <person name="McDonough S."/>
            <person name="Mehta T."/>
            <person name="Meldrim J."/>
            <person name="Meneus L."/>
            <person name="Mihai O."/>
            <person name="Mihalev A."/>
            <person name="Mihova T."/>
            <person name="Mittelman R."/>
            <person name="Mlenga V."/>
            <person name="Montmayeur A."/>
            <person name="Mulrain L."/>
            <person name="Navidi A."/>
            <person name="Naylor J."/>
            <person name="Negash T."/>
            <person name="Nguyen T."/>
            <person name="Nguyen N."/>
            <person name="Nicol R."/>
            <person name="Norbu C."/>
            <person name="Norbu N."/>
            <person name="Novod N."/>
            <person name="O'Neill B."/>
            <person name="Osman S."/>
            <person name="Markiewicz E."/>
            <person name="Oyono O.L."/>
            <person name="Patti C."/>
            <person name="Phunkhang P."/>
            <person name="Pierre F."/>
            <person name="Priest M."/>
            <person name="Raghuraman S."/>
            <person name="Rege F."/>
            <person name="Reyes R."/>
            <person name="Rise C."/>
            <person name="Rogov P."/>
            <person name="Ross K."/>
            <person name="Ryan E."/>
            <person name="Settipalli S."/>
            <person name="Shea T."/>
            <person name="Sherpa N."/>
            <person name="Shi L."/>
            <person name="Shih D."/>
            <person name="Sparrow T."/>
            <person name="Spaulding J."/>
            <person name="Stalker J."/>
            <person name="Stange-Thomann N."/>
            <person name="Stavropoulos S."/>
            <person name="Stone C."/>
            <person name="Strader C."/>
            <person name="Tesfaye S."/>
            <person name="Thomson T."/>
            <person name="Thoulutsang Y."/>
            <person name="Thoulutsang D."/>
            <person name="Topham K."/>
            <person name="Topping I."/>
            <person name="Tsamla T."/>
            <person name="Vassiliev H."/>
            <person name="Vo A."/>
            <person name="Wangchuk T."/>
            <person name="Wangdi T."/>
            <person name="Weiand M."/>
            <person name="Wilkinson J."/>
            <person name="Wilson A."/>
            <person name="Yadav S."/>
            <person name="Young G."/>
            <person name="Yu Q."/>
            <person name="Zembek L."/>
            <person name="Zhong D."/>
            <person name="Zimmer A."/>
            <person name="Zwirko Z."/>
            <person name="Jaffe D.B."/>
            <person name="Alvarez P."/>
            <person name="Brockman W."/>
            <person name="Butler J."/>
            <person name="Chin C."/>
            <person name="Gnerre S."/>
            <person name="Grabherr M."/>
            <person name="Kleber M."/>
            <person name="Mauceli E."/>
            <person name="MacCallum I."/>
        </authorList>
    </citation>
    <scope>NUCLEOTIDE SEQUENCE [LARGE SCALE GENOMIC DNA]</scope>
    <source>
        <strain evidence="3">Tucson 15081-1352.22</strain>
    </source>
</reference>